<feature type="binding site" evidence="12">
    <location>
        <position position="23"/>
    </location>
    <ligand>
        <name>a divalent metal cation</name>
        <dbReference type="ChEBI" id="CHEBI:60240"/>
    </ligand>
</feature>
<evidence type="ECO:0000256" key="7">
    <source>
        <dbReference type="ARBA" id="ARBA00022722"/>
    </source>
</evidence>
<dbReference type="InterPro" id="IPR012337">
    <property type="entry name" value="RNaseH-like_sf"/>
</dbReference>
<dbReference type="InterPro" id="IPR036397">
    <property type="entry name" value="RNaseH_sf"/>
</dbReference>
<evidence type="ECO:0000313" key="16">
    <source>
        <dbReference type="Proteomes" id="UP000525652"/>
    </source>
</evidence>
<dbReference type="Gene3D" id="3.30.420.10">
    <property type="entry name" value="Ribonuclease H-like superfamily/Ribonuclease H"/>
    <property type="match status" value="1"/>
</dbReference>
<keyword evidence="6" id="KW-0963">Cytoplasm</keyword>
<evidence type="ECO:0000256" key="4">
    <source>
        <dbReference type="ARBA" id="ARBA00004496"/>
    </source>
</evidence>
<comment type="cofactor">
    <cofactor evidence="12">
        <name>Mn(2+)</name>
        <dbReference type="ChEBI" id="CHEBI:29035"/>
    </cofactor>
    <cofactor evidence="12">
        <name>Mg(2+)</name>
        <dbReference type="ChEBI" id="CHEBI:18420"/>
    </cofactor>
    <text evidence="12">Manganese or magnesium. Binds 1 divalent metal ion per monomer in the absence of substrate. May bind a second metal ion after substrate binding.</text>
</comment>
<dbReference type="PANTHER" id="PTHR10954">
    <property type="entry name" value="RIBONUCLEASE H2 SUBUNIT A"/>
    <property type="match status" value="1"/>
</dbReference>
<evidence type="ECO:0000256" key="5">
    <source>
        <dbReference type="ARBA" id="ARBA00007383"/>
    </source>
</evidence>
<dbReference type="InterPro" id="IPR022898">
    <property type="entry name" value="RNase_HII"/>
</dbReference>
<sequence length="236" mass="26032">MSATLWKHDRTYPRQGAGLVGVDEAGRGCLAGPVFAAAVYLPESIFSRRWSSFKAPRIDDSKKLSEAERNTALRFLQNLRDQENVRMAVGTADVEEIDTHNILGATTLAMGRALKGLGLSLASAELPLWSASADEPPPPVLIDGRPVKRLPYTHEGLVQGDGKSLTIALASVLAKVERDRWMVEAHQQFPAYGWSRNRGYGTAEHRRGIQETGPCRLHRKLFLRKILSHPRDGVSS</sequence>
<protein>
    <recommendedName>
        <fullName evidence="13">Ribonuclease</fullName>
        <ecNumber evidence="13">3.1.26.4</ecNumber>
    </recommendedName>
</protein>
<evidence type="ECO:0000256" key="10">
    <source>
        <dbReference type="ARBA" id="ARBA00022801"/>
    </source>
</evidence>
<evidence type="ECO:0000256" key="1">
    <source>
        <dbReference type="ARBA" id="ARBA00000077"/>
    </source>
</evidence>
<dbReference type="GO" id="GO:0006298">
    <property type="term" value="P:mismatch repair"/>
    <property type="evidence" value="ECO:0007669"/>
    <property type="project" value="TreeGrafter"/>
</dbReference>
<evidence type="ECO:0000256" key="12">
    <source>
        <dbReference type="PROSITE-ProRule" id="PRU01319"/>
    </source>
</evidence>
<gene>
    <name evidence="15" type="ORF">H5P30_17190</name>
</gene>
<dbReference type="GO" id="GO:0004523">
    <property type="term" value="F:RNA-DNA hybrid ribonuclease activity"/>
    <property type="evidence" value="ECO:0007669"/>
    <property type="project" value="UniProtKB-UniRule"/>
</dbReference>
<dbReference type="PROSITE" id="PS51975">
    <property type="entry name" value="RNASE_H_2"/>
    <property type="match status" value="1"/>
</dbReference>
<name>A0A7X1B0S8_9BACT</name>
<feature type="binding site" evidence="12">
    <location>
        <position position="143"/>
    </location>
    <ligand>
        <name>a divalent metal cation</name>
        <dbReference type="ChEBI" id="CHEBI:60240"/>
    </ligand>
</feature>
<evidence type="ECO:0000256" key="13">
    <source>
        <dbReference type="RuleBase" id="RU003515"/>
    </source>
</evidence>
<dbReference type="SUPFAM" id="SSF53098">
    <property type="entry name" value="Ribonuclease H-like"/>
    <property type="match status" value="1"/>
</dbReference>
<dbReference type="InterPro" id="IPR024567">
    <property type="entry name" value="RNase_HII/HIII_dom"/>
</dbReference>
<dbReference type="EMBL" id="JACHVA010000127">
    <property type="protein sequence ID" value="MBC2603520.1"/>
    <property type="molecule type" value="Genomic_DNA"/>
</dbReference>
<dbReference type="InterPro" id="IPR001352">
    <property type="entry name" value="RNase_HII/HIII"/>
</dbReference>
<evidence type="ECO:0000259" key="14">
    <source>
        <dbReference type="PROSITE" id="PS51975"/>
    </source>
</evidence>
<dbReference type="Pfam" id="PF01351">
    <property type="entry name" value="RNase_HII"/>
    <property type="match status" value="1"/>
</dbReference>
<organism evidence="15 16">
    <name type="scientific">Puniceicoccus vermicola</name>
    <dbReference type="NCBI Taxonomy" id="388746"/>
    <lineage>
        <taxon>Bacteria</taxon>
        <taxon>Pseudomonadati</taxon>
        <taxon>Verrucomicrobiota</taxon>
        <taxon>Opitutia</taxon>
        <taxon>Puniceicoccales</taxon>
        <taxon>Puniceicoccaceae</taxon>
        <taxon>Puniceicoccus</taxon>
    </lineage>
</organism>
<feature type="binding site" evidence="12">
    <location>
        <position position="24"/>
    </location>
    <ligand>
        <name>a divalent metal cation</name>
        <dbReference type="ChEBI" id="CHEBI:60240"/>
    </ligand>
</feature>
<keyword evidence="11" id="KW-0464">Manganese</keyword>
<accession>A0A7X1B0S8</accession>
<dbReference type="AlphaFoldDB" id="A0A7X1B0S8"/>
<keyword evidence="7 12" id="KW-0540">Nuclease</keyword>
<dbReference type="Proteomes" id="UP000525652">
    <property type="component" value="Unassembled WGS sequence"/>
</dbReference>
<reference evidence="15 16" key="1">
    <citation type="submission" date="2020-07" db="EMBL/GenBank/DDBJ databases">
        <authorList>
            <person name="Feng X."/>
        </authorList>
    </citation>
    <scope>NUCLEOTIDE SEQUENCE [LARGE SCALE GENOMIC DNA]</scope>
    <source>
        <strain evidence="15 16">JCM14086</strain>
    </source>
</reference>
<comment type="function">
    <text evidence="3 13">Endonuclease that specifically degrades the RNA of RNA-DNA hybrids.</text>
</comment>
<evidence type="ECO:0000256" key="11">
    <source>
        <dbReference type="ARBA" id="ARBA00023211"/>
    </source>
</evidence>
<keyword evidence="9 12" id="KW-0255">Endonuclease</keyword>
<evidence type="ECO:0000256" key="2">
    <source>
        <dbReference type="ARBA" id="ARBA00001946"/>
    </source>
</evidence>
<dbReference type="CDD" id="cd07182">
    <property type="entry name" value="RNase_HII_bacteria_HII_like"/>
    <property type="match status" value="1"/>
</dbReference>
<keyword evidence="16" id="KW-1185">Reference proteome</keyword>
<dbReference type="NCBIfam" id="NF000595">
    <property type="entry name" value="PRK00015.1-3"/>
    <property type="match status" value="1"/>
</dbReference>
<evidence type="ECO:0000256" key="6">
    <source>
        <dbReference type="ARBA" id="ARBA00022490"/>
    </source>
</evidence>
<dbReference type="GO" id="GO:0043137">
    <property type="term" value="P:DNA replication, removal of RNA primer"/>
    <property type="evidence" value="ECO:0007669"/>
    <property type="project" value="TreeGrafter"/>
</dbReference>
<evidence type="ECO:0000256" key="3">
    <source>
        <dbReference type="ARBA" id="ARBA00004065"/>
    </source>
</evidence>
<proteinExistence type="inferred from homology"/>
<keyword evidence="8 12" id="KW-0479">Metal-binding</keyword>
<comment type="caution">
    <text evidence="15">The sequence shown here is derived from an EMBL/GenBank/DDBJ whole genome shotgun (WGS) entry which is preliminary data.</text>
</comment>
<dbReference type="RefSeq" id="WP_185694148.1">
    <property type="nucleotide sequence ID" value="NZ_JACHVA010000127.1"/>
</dbReference>
<evidence type="ECO:0000256" key="8">
    <source>
        <dbReference type="ARBA" id="ARBA00022723"/>
    </source>
</evidence>
<feature type="domain" description="RNase H type-2" evidence="14">
    <location>
        <begin position="17"/>
        <end position="231"/>
    </location>
</feature>
<dbReference type="EC" id="3.1.26.4" evidence="13"/>
<comment type="catalytic activity">
    <reaction evidence="1 12 13">
        <text>Endonucleolytic cleavage to 5'-phosphomonoester.</text>
        <dbReference type="EC" id="3.1.26.4"/>
    </reaction>
</comment>
<dbReference type="GO" id="GO:0005737">
    <property type="term" value="C:cytoplasm"/>
    <property type="evidence" value="ECO:0007669"/>
    <property type="project" value="UniProtKB-SubCell"/>
</dbReference>
<dbReference type="GO" id="GO:0046872">
    <property type="term" value="F:metal ion binding"/>
    <property type="evidence" value="ECO:0007669"/>
    <property type="project" value="UniProtKB-KW"/>
</dbReference>
<dbReference type="GO" id="GO:0003723">
    <property type="term" value="F:RNA binding"/>
    <property type="evidence" value="ECO:0007669"/>
    <property type="project" value="UniProtKB-UniRule"/>
</dbReference>
<comment type="similarity">
    <text evidence="5 13">Belongs to the RNase HII family.</text>
</comment>
<comment type="subcellular location">
    <subcellularLocation>
        <location evidence="4">Cytoplasm</location>
    </subcellularLocation>
</comment>
<evidence type="ECO:0000256" key="9">
    <source>
        <dbReference type="ARBA" id="ARBA00022759"/>
    </source>
</evidence>
<dbReference type="GO" id="GO:0032299">
    <property type="term" value="C:ribonuclease H2 complex"/>
    <property type="evidence" value="ECO:0007669"/>
    <property type="project" value="TreeGrafter"/>
</dbReference>
<keyword evidence="10 12" id="KW-0378">Hydrolase</keyword>
<evidence type="ECO:0000313" key="15">
    <source>
        <dbReference type="EMBL" id="MBC2603520.1"/>
    </source>
</evidence>
<comment type="cofactor">
    <cofactor evidence="2">
        <name>Mg(2+)</name>
        <dbReference type="ChEBI" id="CHEBI:18420"/>
    </cofactor>
</comment>
<dbReference type="PANTHER" id="PTHR10954:SF18">
    <property type="entry name" value="RIBONUCLEASE HII"/>
    <property type="match status" value="1"/>
</dbReference>